<organism evidence="4">
    <name type="scientific">Streptomyces sp. SID12501</name>
    <dbReference type="NCBI Taxonomy" id="2706042"/>
    <lineage>
        <taxon>Bacteria</taxon>
        <taxon>Bacillati</taxon>
        <taxon>Actinomycetota</taxon>
        <taxon>Actinomycetes</taxon>
        <taxon>Kitasatosporales</taxon>
        <taxon>Streptomycetaceae</taxon>
        <taxon>Streptomyces</taxon>
    </lineage>
</organism>
<dbReference type="GO" id="GO:0004016">
    <property type="term" value="F:adenylate cyclase activity"/>
    <property type="evidence" value="ECO:0007669"/>
    <property type="project" value="TreeGrafter"/>
</dbReference>
<evidence type="ECO:0000256" key="2">
    <source>
        <dbReference type="ARBA" id="ARBA00022840"/>
    </source>
</evidence>
<dbReference type="GO" id="GO:0005737">
    <property type="term" value="C:cytoplasm"/>
    <property type="evidence" value="ECO:0007669"/>
    <property type="project" value="TreeGrafter"/>
</dbReference>
<dbReference type="SUPFAM" id="SSF52540">
    <property type="entry name" value="P-loop containing nucleoside triphosphate hydrolases"/>
    <property type="match status" value="1"/>
</dbReference>
<dbReference type="PROSITE" id="PS50043">
    <property type="entry name" value="HTH_LUXR_2"/>
    <property type="match status" value="1"/>
</dbReference>
<dbReference type="InterPro" id="IPR036388">
    <property type="entry name" value="WH-like_DNA-bd_sf"/>
</dbReference>
<dbReference type="GO" id="GO:0005524">
    <property type="term" value="F:ATP binding"/>
    <property type="evidence" value="ECO:0007669"/>
    <property type="project" value="UniProtKB-KW"/>
</dbReference>
<dbReference type="PROSITE" id="PS00622">
    <property type="entry name" value="HTH_LUXR_1"/>
    <property type="match status" value="1"/>
</dbReference>
<dbReference type="InterPro" id="IPR011990">
    <property type="entry name" value="TPR-like_helical_dom_sf"/>
</dbReference>
<dbReference type="PRINTS" id="PR00038">
    <property type="entry name" value="HTHLUXR"/>
</dbReference>
<dbReference type="Gene3D" id="1.10.10.10">
    <property type="entry name" value="Winged helix-like DNA-binding domain superfamily/Winged helix DNA-binding domain"/>
    <property type="match status" value="1"/>
</dbReference>
<evidence type="ECO:0000259" key="3">
    <source>
        <dbReference type="PROSITE" id="PS50043"/>
    </source>
</evidence>
<dbReference type="PANTHER" id="PTHR16305:SF35">
    <property type="entry name" value="TRANSCRIPTIONAL ACTIVATOR DOMAIN"/>
    <property type="match status" value="1"/>
</dbReference>
<protein>
    <submittedName>
        <fullName evidence="4">Helix-turn-helix transcriptional regulator</fullName>
    </submittedName>
</protein>
<dbReference type="InterPro" id="IPR027417">
    <property type="entry name" value="P-loop_NTPase"/>
</dbReference>
<reference evidence="4" key="1">
    <citation type="submission" date="2020-01" db="EMBL/GenBank/DDBJ databases">
        <title>Insect and environment-associated Actinomycetes.</title>
        <authorList>
            <person name="Currrie C."/>
            <person name="Chevrette M."/>
            <person name="Carlson C."/>
            <person name="Stubbendieck R."/>
            <person name="Wendt-Pienkowski E."/>
        </authorList>
    </citation>
    <scope>NUCLEOTIDE SEQUENCE</scope>
    <source>
        <strain evidence="4">SID12501</strain>
    </source>
</reference>
<dbReference type="CDD" id="cd06170">
    <property type="entry name" value="LuxR_C_like"/>
    <property type="match status" value="1"/>
</dbReference>
<dbReference type="SUPFAM" id="SSF46894">
    <property type="entry name" value="C-terminal effector domain of the bipartite response regulators"/>
    <property type="match status" value="1"/>
</dbReference>
<dbReference type="InterPro" id="IPR016032">
    <property type="entry name" value="Sig_transdc_resp-reg_C-effctor"/>
</dbReference>
<comment type="caution">
    <text evidence="4">The sequence shown here is derived from an EMBL/GenBank/DDBJ whole genome shotgun (WGS) entry which is preliminary data.</text>
</comment>
<dbReference type="Pfam" id="PF00196">
    <property type="entry name" value="GerE"/>
    <property type="match status" value="1"/>
</dbReference>
<keyword evidence="1" id="KW-0547">Nucleotide-binding</keyword>
<gene>
    <name evidence="4" type="ORF">G3I71_12150</name>
</gene>
<dbReference type="InterPro" id="IPR000792">
    <property type="entry name" value="Tscrpt_reg_LuxR_C"/>
</dbReference>
<keyword evidence="2" id="KW-0067">ATP-binding</keyword>
<name>A0A6B3BQC6_9ACTN</name>
<dbReference type="Pfam" id="PF13191">
    <property type="entry name" value="AAA_16"/>
    <property type="match status" value="1"/>
</dbReference>
<dbReference type="SMART" id="SM00421">
    <property type="entry name" value="HTH_LUXR"/>
    <property type="match status" value="1"/>
</dbReference>
<feature type="domain" description="HTH luxR-type" evidence="3">
    <location>
        <begin position="861"/>
        <end position="926"/>
    </location>
</feature>
<dbReference type="SUPFAM" id="SSF48452">
    <property type="entry name" value="TPR-like"/>
    <property type="match status" value="1"/>
</dbReference>
<dbReference type="InterPro" id="IPR041664">
    <property type="entry name" value="AAA_16"/>
</dbReference>
<proteinExistence type="predicted"/>
<dbReference type="Gene3D" id="1.25.40.10">
    <property type="entry name" value="Tetratricopeptide repeat domain"/>
    <property type="match status" value="1"/>
</dbReference>
<dbReference type="AlphaFoldDB" id="A0A6B3BQC6"/>
<evidence type="ECO:0000256" key="1">
    <source>
        <dbReference type="ARBA" id="ARBA00022741"/>
    </source>
</evidence>
<dbReference type="GO" id="GO:0003677">
    <property type="term" value="F:DNA binding"/>
    <property type="evidence" value="ECO:0007669"/>
    <property type="project" value="InterPro"/>
</dbReference>
<dbReference type="EMBL" id="JAAGLU010000008">
    <property type="protein sequence ID" value="NEC86549.1"/>
    <property type="molecule type" value="Genomic_DNA"/>
</dbReference>
<sequence length="927" mass="97939">MDGVSLPRDDALGPTAWRCTVDAPFVGRTEALALLEQALDRARTGVPQRVLVEGRAGIGKTALVRRFMALAGLPRVLYAEGDEAESGLAFGVLGQLLADAPGAPAGGDGWVDSSAAGAALVEVIGRAQGPGGDTVAVVVDDAQWADRPSLQALTFAVRRLRADRVVAIVVVRDIHDVLLPGGLRRLCTAADVVRIRLEGLAPAELGLLSRGLGTGRLTARAAARLHTHTAGNPLYAQTLLEQSGLGLLDDLERSGSTLPAPKSFTALVLARLSACAPATEALVSAASVLGVHGALDAAAELAGQDNPLPALEQAVSAGLLTERVGDLVVRFPHPLIHAAVYHRLGPARRAALHLRAAGLTGDESLALRHRACAATGPDRALAADLAALGRRLASERAWSSAAGQLSTAAGLSPDRAAYEQFTLEAVECRVLAGEVPDTAEAVERIQGFAQSAWRSYLLGRLTLFDMDRSEALLCDAWKRCEPEIEPVLGARIAGQFAALYGSMLRGTDQAEWAQLAVRLAPDSTATDMIRFLAISGQAMSGRAAQALTALGRLEADPAVASPAELEELMGRGVLRGHTDDLAGAVRDLTGVLGACHSRSAMFRVIAANILAWYEYQSGHWDDSMVHCDLALSLAADTDQPHIAFSCHVNAALVRSARGDWAEAAGHARVTREYAASGHPYPLVQAALAAAYLARARGRPEEVVAALEPLLALGRRGPFEEPGLIPWPDLLADAWTALGEHKRAEEALAPYEELAAERVHHGALALAARSRGNLEAARGDAAAAEQAFRAAHSHAEHARAPFDRALLHLAHGQFLRRAGKRTLAGEQLRAAREILVRLDAKPDLECCERELAACGLETGERGTRGAALLTPQEVAVARRVASGLTNRQVARELVISVKTVEYHLGRLYPKLGVDSRHQLASRLADGQD</sequence>
<dbReference type="GO" id="GO:0006355">
    <property type="term" value="P:regulation of DNA-templated transcription"/>
    <property type="evidence" value="ECO:0007669"/>
    <property type="project" value="InterPro"/>
</dbReference>
<dbReference type="PANTHER" id="PTHR16305">
    <property type="entry name" value="TESTICULAR SOLUBLE ADENYLYL CYCLASE"/>
    <property type="match status" value="1"/>
</dbReference>
<accession>A0A6B3BQC6</accession>
<evidence type="ECO:0000313" key="4">
    <source>
        <dbReference type="EMBL" id="NEC86549.1"/>
    </source>
</evidence>